<dbReference type="PANTHER" id="PTHR21700">
    <property type="entry name" value="TRANSTHYRETIN-LIKE FAMILY PROTEIN-RELATED"/>
    <property type="match status" value="1"/>
</dbReference>
<organism evidence="2 3">
    <name type="scientific">Trichuris muris</name>
    <name type="common">Mouse whipworm</name>
    <dbReference type="NCBI Taxonomy" id="70415"/>
    <lineage>
        <taxon>Eukaryota</taxon>
        <taxon>Metazoa</taxon>
        <taxon>Ecdysozoa</taxon>
        <taxon>Nematoda</taxon>
        <taxon>Enoplea</taxon>
        <taxon>Dorylaimia</taxon>
        <taxon>Trichinellida</taxon>
        <taxon>Trichuridae</taxon>
        <taxon>Trichuris</taxon>
    </lineage>
</organism>
<dbReference type="Pfam" id="PF01060">
    <property type="entry name" value="TTR-52"/>
    <property type="match status" value="1"/>
</dbReference>
<protein>
    <submittedName>
        <fullName evidence="3">Transthyretin-like protein 46</fullName>
    </submittedName>
</protein>
<keyword evidence="2" id="KW-1185">Reference proteome</keyword>
<dbReference type="AlphaFoldDB" id="A0A5S6QWB2"/>
<dbReference type="InterPro" id="IPR001534">
    <property type="entry name" value="Transthyretin-like"/>
</dbReference>
<evidence type="ECO:0000313" key="2">
    <source>
        <dbReference type="Proteomes" id="UP000046395"/>
    </source>
</evidence>
<comment type="similarity">
    <text evidence="1">Belongs to the nematode transthyretin-like family.</text>
</comment>
<proteinExistence type="inferred from homology"/>
<dbReference type="GO" id="GO:0009986">
    <property type="term" value="C:cell surface"/>
    <property type="evidence" value="ECO:0007669"/>
    <property type="project" value="InterPro"/>
</dbReference>
<dbReference type="InterPro" id="IPR038479">
    <property type="entry name" value="Transthyretin-like_sf"/>
</dbReference>
<name>A0A5S6QWB2_TRIMR</name>
<evidence type="ECO:0000256" key="1">
    <source>
        <dbReference type="ARBA" id="ARBA00010112"/>
    </source>
</evidence>
<reference evidence="3" key="1">
    <citation type="submission" date="2019-12" db="UniProtKB">
        <authorList>
            <consortium name="WormBaseParasite"/>
        </authorList>
    </citation>
    <scope>IDENTIFICATION</scope>
</reference>
<dbReference type="Proteomes" id="UP000046395">
    <property type="component" value="Unassembled WGS sequence"/>
</dbReference>
<accession>A0A5S6QWB2</accession>
<dbReference type="Gene3D" id="2.60.40.3330">
    <property type="match status" value="1"/>
</dbReference>
<sequence length="190" mass="21348">MEAILRTSSQPSFSISFRRIFEDQPAGAHAPACRSCIQCDCSMSFKQVLLLVFVFHQLVRAGEWQCIAVTGNVRCNGKLSTLPVLVRLKDDDIGYDDLMDEGYVSKQGSFYLNGCASDLLGSIDPYVSLYHKCKDTPKRVVLRVPYEGTTNNFTYTFPLVIDLAEVHKEETDHAYHVPKCPEVAMESTRL</sequence>
<dbReference type="STRING" id="70415.A0A5S6QWB2"/>
<dbReference type="WBParaSite" id="TMUE_3000011389.1">
    <property type="protein sequence ID" value="TMUE_3000011389.1"/>
    <property type="gene ID" value="WBGene00291554"/>
</dbReference>
<evidence type="ECO:0000313" key="3">
    <source>
        <dbReference type="WBParaSite" id="TMUE_3000011389.1"/>
    </source>
</evidence>